<name>A0A5B0N4M8_PUCGR</name>
<organism evidence="1 2">
    <name type="scientific">Puccinia graminis f. sp. tritici</name>
    <dbReference type="NCBI Taxonomy" id="56615"/>
    <lineage>
        <taxon>Eukaryota</taxon>
        <taxon>Fungi</taxon>
        <taxon>Dikarya</taxon>
        <taxon>Basidiomycota</taxon>
        <taxon>Pucciniomycotina</taxon>
        <taxon>Pucciniomycetes</taxon>
        <taxon>Pucciniales</taxon>
        <taxon>Pucciniaceae</taxon>
        <taxon>Puccinia</taxon>
    </lineage>
</organism>
<comment type="caution">
    <text evidence="1">The sequence shown here is derived from an EMBL/GenBank/DDBJ whole genome shotgun (WGS) entry which is preliminary data.</text>
</comment>
<keyword evidence="2" id="KW-1185">Reference proteome</keyword>
<evidence type="ECO:0000313" key="2">
    <source>
        <dbReference type="Proteomes" id="UP000324748"/>
    </source>
</evidence>
<gene>
    <name evidence="1" type="ORF">PGT21_025466</name>
</gene>
<sequence>MHPYTMRTMTMTWTKARWLHYVQARLYLDLTGALAGLDAMGISGLRGLGGIMAGFTHRLKNYSIPQARGSGIINESVGSPAGAVCRKFLGSSAPEDTLAWLTFKQILLLKRT</sequence>
<protein>
    <submittedName>
        <fullName evidence="1">Uncharacterized protein</fullName>
    </submittedName>
</protein>
<accession>A0A5B0N4M8</accession>
<dbReference type="AlphaFoldDB" id="A0A5B0N4M8"/>
<reference evidence="1 2" key="1">
    <citation type="submission" date="2019-05" db="EMBL/GenBank/DDBJ databases">
        <title>Emergence of the Ug99 lineage of the wheat stem rust pathogen through somatic hybridization.</title>
        <authorList>
            <person name="Li F."/>
            <person name="Upadhyaya N.M."/>
            <person name="Sperschneider J."/>
            <person name="Matny O."/>
            <person name="Nguyen-Phuc H."/>
            <person name="Mago R."/>
            <person name="Raley C."/>
            <person name="Miller M.E."/>
            <person name="Silverstein K.A.T."/>
            <person name="Henningsen E."/>
            <person name="Hirsch C.D."/>
            <person name="Visser B."/>
            <person name="Pretorius Z.A."/>
            <person name="Steffenson B.J."/>
            <person name="Schwessinger B."/>
            <person name="Dodds P.N."/>
            <person name="Figueroa M."/>
        </authorList>
    </citation>
    <scope>NUCLEOTIDE SEQUENCE [LARGE SCALE GENOMIC DNA]</scope>
    <source>
        <strain evidence="1">21-0</strain>
    </source>
</reference>
<dbReference type="Proteomes" id="UP000324748">
    <property type="component" value="Unassembled WGS sequence"/>
</dbReference>
<evidence type="ECO:0000313" key="1">
    <source>
        <dbReference type="EMBL" id="KAA1083118.1"/>
    </source>
</evidence>
<dbReference type="EMBL" id="VSWC01000119">
    <property type="protein sequence ID" value="KAA1083118.1"/>
    <property type="molecule type" value="Genomic_DNA"/>
</dbReference>
<proteinExistence type="predicted"/>